<dbReference type="Proteomes" id="UP000720189">
    <property type="component" value="Unassembled WGS sequence"/>
</dbReference>
<comment type="caution">
    <text evidence="2">The sequence shown here is derived from an EMBL/GenBank/DDBJ whole genome shotgun (WGS) entry which is preliminary data.</text>
</comment>
<dbReference type="EMBL" id="JAGMUX010000024">
    <property type="protein sequence ID" value="KAH7228591.1"/>
    <property type="molecule type" value="Genomic_DNA"/>
</dbReference>
<evidence type="ECO:0000313" key="2">
    <source>
        <dbReference type="EMBL" id="KAH7228591.1"/>
    </source>
</evidence>
<name>A0A9P9G1S9_FUSRE</name>
<dbReference type="RefSeq" id="XP_046042828.1">
    <property type="nucleotide sequence ID" value="XM_046185157.1"/>
</dbReference>
<gene>
    <name evidence="2" type="ORF">BKA55DRAFT_211194</name>
</gene>
<proteinExistence type="predicted"/>
<dbReference type="AlphaFoldDB" id="A0A9P9G1S9"/>
<evidence type="ECO:0000313" key="3">
    <source>
        <dbReference type="Proteomes" id="UP000720189"/>
    </source>
</evidence>
<dbReference type="GeneID" id="70215111"/>
<sequence>MSTCINGERRTPFPPSGTFPTRSQPYGSFKHIVLDVKAGNPRKVLMQRLFHLVHPAYHRHNGALLSRGHPVSGNRSLSSLEFSCSDRPTSFPYPKAGNP</sequence>
<accession>A0A9P9G1S9</accession>
<organism evidence="2 3">
    <name type="scientific">Fusarium redolens</name>
    <dbReference type="NCBI Taxonomy" id="48865"/>
    <lineage>
        <taxon>Eukaryota</taxon>
        <taxon>Fungi</taxon>
        <taxon>Dikarya</taxon>
        <taxon>Ascomycota</taxon>
        <taxon>Pezizomycotina</taxon>
        <taxon>Sordariomycetes</taxon>
        <taxon>Hypocreomycetidae</taxon>
        <taxon>Hypocreales</taxon>
        <taxon>Nectriaceae</taxon>
        <taxon>Fusarium</taxon>
        <taxon>Fusarium redolens species complex</taxon>
    </lineage>
</organism>
<keyword evidence="3" id="KW-1185">Reference proteome</keyword>
<dbReference type="OrthoDB" id="4996753at2759"/>
<reference evidence="2" key="1">
    <citation type="journal article" date="2021" name="Nat. Commun.">
        <title>Genetic determinants of endophytism in the Arabidopsis root mycobiome.</title>
        <authorList>
            <person name="Mesny F."/>
            <person name="Miyauchi S."/>
            <person name="Thiergart T."/>
            <person name="Pickel B."/>
            <person name="Atanasova L."/>
            <person name="Karlsson M."/>
            <person name="Huettel B."/>
            <person name="Barry K.W."/>
            <person name="Haridas S."/>
            <person name="Chen C."/>
            <person name="Bauer D."/>
            <person name="Andreopoulos W."/>
            <person name="Pangilinan J."/>
            <person name="LaButti K."/>
            <person name="Riley R."/>
            <person name="Lipzen A."/>
            <person name="Clum A."/>
            <person name="Drula E."/>
            <person name="Henrissat B."/>
            <person name="Kohler A."/>
            <person name="Grigoriev I.V."/>
            <person name="Martin F.M."/>
            <person name="Hacquard S."/>
        </authorList>
    </citation>
    <scope>NUCLEOTIDE SEQUENCE</scope>
    <source>
        <strain evidence="2">MPI-CAGE-AT-0023</strain>
    </source>
</reference>
<protein>
    <submittedName>
        <fullName evidence="2">Uncharacterized protein</fullName>
    </submittedName>
</protein>
<evidence type="ECO:0000256" key="1">
    <source>
        <dbReference type="SAM" id="MobiDB-lite"/>
    </source>
</evidence>
<feature type="region of interest" description="Disordered" evidence="1">
    <location>
        <begin position="1"/>
        <end position="22"/>
    </location>
</feature>